<organism evidence="2 3">
    <name type="scientific">Burkholderia multivorans</name>
    <dbReference type="NCBI Taxonomy" id="87883"/>
    <lineage>
        <taxon>Bacteria</taxon>
        <taxon>Pseudomonadati</taxon>
        <taxon>Pseudomonadota</taxon>
        <taxon>Betaproteobacteria</taxon>
        <taxon>Burkholderiales</taxon>
        <taxon>Burkholderiaceae</taxon>
        <taxon>Burkholderia</taxon>
        <taxon>Burkholderia cepacia complex</taxon>
    </lineage>
</organism>
<sequence length="355" mass="36773">MTNLLEIERWEDGIYQLETSDPVVGGPDGIDNLQAKQLANRTRYLKRAIETAQSNLDAHIASEDPHPQYATHADLAEKLAALVAQSPETLDTLSELAKALGNDPNFATTIANQLALKAALDSPVFTGTPKGPTPPQFDNSTKLATMAAVQRALGSASSMKTVGAPVTMDATYAGADVVLYGNTGPFTQVLPAVSTYPSGVGMRFYNASGYPVTIQTAGSDRFSAMGGSVASIVVGAGDSLAISGYLPGNWEVMGGSAALQWSSLFGSLLGANGFQKIMGGLLQWGAVTVGASAAATFTFPVAFPTACRSITVTPIDGGTATNYRVSVNSITATGGQIINTWSGQAITAYWTAIGH</sequence>
<dbReference type="RefSeq" id="WP_208458363.1">
    <property type="nucleotide sequence ID" value="NZ_CADFGW010000024.1"/>
</dbReference>
<dbReference type="Pfam" id="PF21882">
    <property type="entry name" value="Gp53-like_C"/>
    <property type="match status" value="1"/>
</dbReference>
<comment type="caution">
    <text evidence="2">The sequence shown here is derived from an EMBL/GenBank/DDBJ whole genome shotgun (WGS) entry which is preliminary data.</text>
</comment>
<dbReference type="Gene3D" id="2.60.40.3940">
    <property type="match status" value="1"/>
</dbReference>
<feature type="domain" description="Putative tail fiber protein gp53-like C-terminal" evidence="1">
    <location>
        <begin position="279"/>
        <end position="355"/>
    </location>
</feature>
<dbReference type="AlphaFoldDB" id="A0ABD7LJ98"/>
<dbReference type="EMBL" id="FKJW01000003">
    <property type="protein sequence ID" value="SAK17088.1"/>
    <property type="molecule type" value="Genomic_DNA"/>
</dbReference>
<accession>A0ABD7LJ98</accession>
<gene>
    <name evidence="2" type="ORF">UA18_01711</name>
</gene>
<protein>
    <submittedName>
        <fullName evidence="2">Bacteriophage tail fiber protein</fullName>
    </submittedName>
</protein>
<reference evidence="2 3" key="1">
    <citation type="submission" date="2016-04" db="EMBL/GenBank/DDBJ databases">
        <authorList>
            <person name="Peeters C."/>
        </authorList>
    </citation>
    <scope>NUCLEOTIDE SEQUENCE [LARGE SCALE GENOMIC DNA]</scope>
    <source>
        <strain evidence="2">LMG 29311</strain>
    </source>
</reference>
<name>A0ABD7LJ98_9BURK</name>
<evidence type="ECO:0000313" key="3">
    <source>
        <dbReference type="Proteomes" id="UP000196218"/>
    </source>
</evidence>
<evidence type="ECO:0000313" key="2">
    <source>
        <dbReference type="EMBL" id="SAK17088.1"/>
    </source>
</evidence>
<dbReference type="Proteomes" id="UP000196218">
    <property type="component" value="Unassembled WGS sequence"/>
</dbReference>
<proteinExistence type="predicted"/>
<evidence type="ECO:0000259" key="1">
    <source>
        <dbReference type="Pfam" id="PF21882"/>
    </source>
</evidence>
<dbReference type="InterPro" id="IPR054075">
    <property type="entry name" value="Gp53-like_C"/>
</dbReference>